<protein>
    <recommendedName>
        <fullName evidence="3">Lipoprotein</fullName>
    </recommendedName>
</protein>
<dbReference type="AlphaFoldDB" id="A0A4Q9Z1E8"/>
<sequence>MKNLTIILAFVGMMTLQSCSNDNNSQPIVDNDTISEVFEYSNVNFTTGNGFSQILTYPHQLYTSDMVLVYRLSGVFQGADVWKLQPETFYFDDGTLDFQYNFDFTRFDTNVYMNGFDLAGISTNYRLGQVFRVVVIPAYFGNKQSSTIKVDFNDYNAVIKAYHIDESKVIKVQ</sequence>
<dbReference type="Proteomes" id="UP000293300">
    <property type="component" value="Unassembled WGS sequence"/>
</dbReference>
<dbReference type="RefSeq" id="WP_131475466.1">
    <property type="nucleotide sequence ID" value="NZ_SJPE01000004.1"/>
</dbReference>
<evidence type="ECO:0000313" key="2">
    <source>
        <dbReference type="Proteomes" id="UP000293300"/>
    </source>
</evidence>
<organism evidence="1 2">
    <name type="scientific">Flavobacterium silvisoli</name>
    <dbReference type="NCBI Taxonomy" id="2529433"/>
    <lineage>
        <taxon>Bacteria</taxon>
        <taxon>Pseudomonadati</taxon>
        <taxon>Bacteroidota</taxon>
        <taxon>Flavobacteriia</taxon>
        <taxon>Flavobacteriales</taxon>
        <taxon>Flavobacteriaceae</taxon>
        <taxon>Flavobacterium</taxon>
    </lineage>
</organism>
<proteinExistence type="predicted"/>
<comment type="caution">
    <text evidence="1">The sequence shown here is derived from an EMBL/GenBank/DDBJ whole genome shotgun (WGS) entry which is preliminary data.</text>
</comment>
<dbReference type="PROSITE" id="PS51257">
    <property type="entry name" value="PROKAR_LIPOPROTEIN"/>
    <property type="match status" value="1"/>
</dbReference>
<gene>
    <name evidence="1" type="ORF">EZL74_04815</name>
</gene>
<evidence type="ECO:0000313" key="1">
    <source>
        <dbReference type="EMBL" id="TBX70070.1"/>
    </source>
</evidence>
<dbReference type="OrthoDB" id="1524444at2"/>
<evidence type="ECO:0008006" key="3">
    <source>
        <dbReference type="Google" id="ProtNLM"/>
    </source>
</evidence>
<accession>A0A4Q9Z1E8</accession>
<name>A0A4Q9Z1E8_9FLAO</name>
<reference evidence="1 2" key="1">
    <citation type="submission" date="2019-02" db="EMBL/GenBank/DDBJ databases">
        <title>Flavobacterium sp. RD-2-33 isolated from forest soil.</title>
        <authorList>
            <person name="Chaudhary D.K."/>
        </authorList>
    </citation>
    <scope>NUCLEOTIDE SEQUENCE [LARGE SCALE GENOMIC DNA]</scope>
    <source>
        <strain evidence="1 2">RD-2-33</strain>
    </source>
</reference>
<keyword evidence="2" id="KW-1185">Reference proteome</keyword>
<dbReference type="EMBL" id="SJPE01000004">
    <property type="protein sequence ID" value="TBX70070.1"/>
    <property type="molecule type" value="Genomic_DNA"/>
</dbReference>